<sequence>MKKRFDEKHTPTKSYSKDDLVLWSGANTNKKEVSRKVGYQKFGGPYKIKKVLGNDRYEITSLEGLKGYKRFRAIVAADSLREWKGGVIDISEIESEVNSTDELIDLLGG</sequence>
<gene>
    <name evidence="1" type="ORF">ACAOBT_LOCUS19542</name>
</gene>
<dbReference type="Proteomes" id="UP001152888">
    <property type="component" value="Unassembled WGS sequence"/>
</dbReference>
<dbReference type="OrthoDB" id="6773809at2759"/>
<dbReference type="EMBL" id="CAKOFQ010007083">
    <property type="protein sequence ID" value="CAH1990254.1"/>
    <property type="molecule type" value="Genomic_DNA"/>
</dbReference>
<accession>A0A9P0L3V5</accession>
<protein>
    <submittedName>
        <fullName evidence="1">Uncharacterized protein</fullName>
    </submittedName>
</protein>
<reference evidence="1" key="1">
    <citation type="submission" date="2022-03" db="EMBL/GenBank/DDBJ databases">
        <authorList>
            <person name="Sayadi A."/>
        </authorList>
    </citation>
    <scope>NUCLEOTIDE SEQUENCE</scope>
</reference>
<evidence type="ECO:0000313" key="2">
    <source>
        <dbReference type="Proteomes" id="UP001152888"/>
    </source>
</evidence>
<proteinExistence type="predicted"/>
<name>A0A9P0L3V5_ACAOB</name>
<dbReference type="AlphaFoldDB" id="A0A9P0L3V5"/>
<comment type="caution">
    <text evidence="1">The sequence shown here is derived from an EMBL/GenBank/DDBJ whole genome shotgun (WGS) entry which is preliminary data.</text>
</comment>
<evidence type="ECO:0000313" key="1">
    <source>
        <dbReference type="EMBL" id="CAH1990254.1"/>
    </source>
</evidence>
<organism evidence="1 2">
    <name type="scientific">Acanthoscelides obtectus</name>
    <name type="common">Bean weevil</name>
    <name type="synonym">Bruchus obtectus</name>
    <dbReference type="NCBI Taxonomy" id="200917"/>
    <lineage>
        <taxon>Eukaryota</taxon>
        <taxon>Metazoa</taxon>
        <taxon>Ecdysozoa</taxon>
        <taxon>Arthropoda</taxon>
        <taxon>Hexapoda</taxon>
        <taxon>Insecta</taxon>
        <taxon>Pterygota</taxon>
        <taxon>Neoptera</taxon>
        <taxon>Endopterygota</taxon>
        <taxon>Coleoptera</taxon>
        <taxon>Polyphaga</taxon>
        <taxon>Cucujiformia</taxon>
        <taxon>Chrysomeloidea</taxon>
        <taxon>Chrysomelidae</taxon>
        <taxon>Bruchinae</taxon>
        <taxon>Bruchini</taxon>
        <taxon>Acanthoscelides</taxon>
    </lineage>
</organism>
<keyword evidence="2" id="KW-1185">Reference proteome</keyword>